<sequence length="542" mass="59491">MAVTPIAYRYNGRPRWVWLVLVTMLLVLLCVLLATLHSVTAVAPLVDVGYAKYQGKQNNAITQWLGIRYAAKPLGKLRFAAPQDPAKMADTQPALQHGPACLSTSTSIESGTSEDCLFLDVHAPSKAKAGDKLPVYLFIQGGGFNANANANINGSGLIRASGMNVIVVNFNYRVGIWGFLASKEIAANGSINNGLKDQRKVMEWVQRHISQFGGDPNHVTLGGVSAGAGSVALHLTAYGGRNDNLFHATAAESQAFPPLRTVAESQYMYDNLVGRAGCNSTTARSKDTLACLRGMDTAALQNVNTKDPFPSRTRAPIWPYGPVLDNDMVRDYTYSAFDKGAFLKLPAVYGDVTNEGTFFAPKEAKTVDEMNRFVMDQFSRMSPNQVNQLAKLYPKAEQFPDTAAYWRSTANMFGELRYNCPGIYTSSAYARHNVTSSWNYHWDVLTEANAKSGYGVTHVSESPSIFADDKTANAIQGYWQSFIRSYDPNAHRNSDTPEWESWGKSGYERIHFQANGSTMETVPASQKQRCAYVSSIGLSLRQ</sequence>
<evidence type="ECO:0000256" key="1">
    <source>
        <dbReference type="ARBA" id="ARBA00005964"/>
    </source>
</evidence>
<evidence type="ECO:0000313" key="5">
    <source>
        <dbReference type="EMBL" id="TKA66041.1"/>
    </source>
</evidence>
<accession>A0A4U0WSA0</accession>
<dbReference type="PROSITE" id="PS00122">
    <property type="entry name" value="CARBOXYLESTERASE_B_1"/>
    <property type="match status" value="1"/>
</dbReference>
<dbReference type="OrthoDB" id="408631at2759"/>
<protein>
    <recommendedName>
        <fullName evidence="3">Carboxylic ester hydrolase</fullName>
        <ecNumber evidence="3">3.1.1.-</ecNumber>
    </recommendedName>
</protein>
<dbReference type="SUPFAM" id="SSF53474">
    <property type="entry name" value="alpha/beta-Hydrolases"/>
    <property type="match status" value="1"/>
</dbReference>
<dbReference type="Pfam" id="PF00135">
    <property type="entry name" value="COesterase"/>
    <property type="match status" value="1"/>
</dbReference>
<dbReference type="PANTHER" id="PTHR11559">
    <property type="entry name" value="CARBOXYLESTERASE"/>
    <property type="match status" value="1"/>
</dbReference>
<dbReference type="InterPro" id="IPR050309">
    <property type="entry name" value="Type-B_Carboxylest/Lipase"/>
</dbReference>
<evidence type="ECO:0000259" key="4">
    <source>
        <dbReference type="Pfam" id="PF00135"/>
    </source>
</evidence>
<dbReference type="Gene3D" id="3.40.50.1820">
    <property type="entry name" value="alpha/beta hydrolase"/>
    <property type="match status" value="1"/>
</dbReference>
<name>A0A4U0WSA0_9PEZI</name>
<dbReference type="EC" id="3.1.1.-" evidence="3"/>
<dbReference type="GO" id="GO:0016787">
    <property type="term" value="F:hydrolase activity"/>
    <property type="evidence" value="ECO:0007669"/>
    <property type="project" value="UniProtKB-KW"/>
</dbReference>
<evidence type="ECO:0000256" key="2">
    <source>
        <dbReference type="ARBA" id="ARBA00022801"/>
    </source>
</evidence>
<keyword evidence="2 3" id="KW-0378">Hydrolase</keyword>
<evidence type="ECO:0000256" key="3">
    <source>
        <dbReference type="RuleBase" id="RU361235"/>
    </source>
</evidence>
<organism evidence="5 6">
    <name type="scientific">Cryomyces minteri</name>
    <dbReference type="NCBI Taxonomy" id="331657"/>
    <lineage>
        <taxon>Eukaryota</taxon>
        <taxon>Fungi</taxon>
        <taxon>Dikarya</taxon>
        <taxon>Ascomycota</taxon>
        <taxon>Pezizomycotina</taxon>
        <taxon>Dothideomycetes</taxon>
        <taxon>Dothideomycetes incertae sedis</taxon>
        <taxon>Cryomyces</taxon>
    </lineage>
</organism>
<dbReference type="InterPro" id="IPR002018">
    <property type="entry name" value="CarbesteraseB"/>
</dbReference>
<dbReference type="EMBL" id="NAJN01001066">
    <property type="protein sequence ID" value="TKA66041.1"/>
    <property type="molecule type" value="Genomic_DNA"/>
</dbReference>
<gene>
    <name evidence="5" type="ORF">B0A49_07494</name>
</gene>
<dbReference type="Proteomes" id="UP000308768">
    <property type="component" value="Unassembled WGS sequence"/>
</dbReference>
<dbReference type="AlphaFoldDB" id="A0A4U0WSA0"/>
<comment type="caution">
    <text evidence="5">The sequence shown here is derived from an EMBL/GenBank/DDBJ whole genome shotgun (WGS) entry which is preliminary data.</text>
</comment>
<keyword evidence="6" id="KW-1185">Reference proteome</keyword>
<proteinExistence type="inferred from homology"/>
<dbReference type="InterPro" id="IPR019826">
    <property type="entry name" value="Carboxylesterase_B_AS"/>
</dbReference>
<evidence type="ECO:0000313" key="6">
    <source>
        <dbReference type="Proteomes" id="UP000308768"/>
    </source>
</evidence>
<dbReference type="STRING" id="331657.A0A4U0WSA0"/>
<comment type="similarity">
    <text evidence="1 3">Belongs to the type-B carboxylesterase/lipase family.</text>
</comment>
<reference evidence="5 6" key="1">
    <citation type="submission" date="2017-03" db="EMBL/GenBank/DDBJ databases">
        <title>Genomes of endolithic fungi from Antarctica.</title>
        <authorList>
            <person name="Coleine C."/>
            <person name="Masonjones S."/>
            <person name="Stajich J.E."/>
        </authorList>
    </citation>
    <scope>NUCLEOTIDE SEQUENCE [LARGE SCALE GENOMIC DNA]</scope>
    <source>
        <strain evidence="5 6">CCFEE 5187</strain>
    </source>
</reference>
<dbReference type="InterPro" id="IPR029058">
    <property type="entry name" value="AB_hydrolase_fold"/>
</dbReference>
<feature type="domain" description="Carboxylesterase type B" evidence="4">
    <location>
        <begin position="44"/>
        <end position="524"/>
    </location>
</feature>